<dbReference type="GO" id="GO:0006508">
    <property type="term" value="P:proteolysis"/>
    <property type="evidence" value="ECO:0007669"/>
    <property type="project" value="UniProtKB-KW"/>
</dbReference>
<keyword evidence="4 6" id="KW-0862">Zinc</keyword>
<dbReference type="InterPro" id="IPR045090">
    <property type="entry name" value="Pept_M3A_M3B"/>
</dbReference>
<dbReference type="STRING" id="349163.Acry_1920"/>
<dbReference type="GO" id="GO:0046872">
    <property type="term" value="F:metal ion binding"/>
    <property type="evidence" value="ECO:0007669"/>
    <property type="project" value="UniProtKB-UniRule"/>
</dbReference>
<dbReference type="AlphaFoldDB" id="A5FZT9"/>
<evidence type="ECO:0000256" key="3">
    <source>
        <dbReference type="ARBA" id="ARBA00022801"/>
    </source>
</evidence>
<comment type="cofactor">
    <cofactor evidence="6">
        <name>Zn(2+)</name>
        <dbReference type="ChEBI" id="CHEBI:29105"/>
    </cofactor>
    <text evidence="6">Binds 1 zinc ion.</text>
</comment>
<dbReference type="Proteomes" id="UP000000245">
    <property type="component" value="Chromosome"/>
</dbReference>
<evidence type="ECO:0000256" key="1">
    <source>
        <dbReference type="ARBA" id="ARBA00022670"/>
    </source>
</evidence>
<evidence type="ECO:0000259" key="7">
    <source>
        <dbReference type="Pfam" id="PF01432"/>
    </source>
</evidence>
<organism evidence="8 9">
    <name type="scientific">Acidiphilium cryptum (strain JF-5)</name>
    <dbReference type="NCBI Taxonomy" id="349163"/>
    <lineage>
        <taxon>Bacteria</taxon>
        <taxon>Pseudomonadati</taxon>
        <taxon>Pseudomonadota</taxon>
        <taxon>Alphaproteobacteria</taxon>
        <taxon>Acetobacterales</taxon>
        <taxon>Acidocellaceae</taxon>
        <taxon>Acidiphilium</taxon>
    </lineage>
</organism>
<sequence length="554" mass="61785">MRFDQITAETPTESGLAAAYRALHAELDAGAVGPAIDAWEALRRDHGTWSSLVHLRFSQDTADPARKAAREFADALGPVVADHETTFKARLLGLDPAPLEARFGAHALAMWRNDVTTFRPEIAADLETESRLAADYTALLASARIAFDGQTLNLSGLGPYAESPDRAVRHDAAAARWAFFAEHGATLDDLYDRLVKLRHRIARTLGDASFTALAYRRMGRLDYGPAEVATYREEVRRHVVPLVARLMERRRAENGLDRLMAWDEPMIDPEGNPKPVGGRAVLEQAATEMFAAMDPRLDAFYRAMREGGFMDLDNRPAKAGGGFCTSFPSIGMPFIFANFNGTHHDVDVFTHEMGHAFQNYMSRQQPVSDYFWPTMEAAEIHSMSLEFLAHPHIAPMFGAATARYRRMHLIGALEFLPYGVCVDHFQHEIYADPDLTPADRHAIWRRLEQLYLPWRDWGDLAYPAMGGRWQAQMHIYRSPFYYIDYTLAQCCALQFWVASQRDERAAFDTYVNLCALGGSRPFGGLVAAAGLVSPFTPGALRDAVRAAAQALDLS</sequence>
<dbReference type="PANTHER" id="PTHR11804:SF28">
    <property type="entry name" value="OLIGOENDOPEPTIDASE F"/>
    <property type="match status" value="1"/>
</dbReference>
<keyword evidence="3 6" id="KW-0378">Hydrolase</keyword>
<protein>
    <submittedName>
        <fullName evidence="8">Oligoendopeptidase, M3 family</fullName>
    </submittedName>
</protein>
<dbReference type="Gene3D" id="1.10.1370.30">
    <property type="match status" value="1"/>
</dbReference>
<dbReference type="HOGENOM" id="CLU_030403_1_0_5"/>
<evidence type="ECO:0000313" key="9">
    <source>
        <dbReference type="Proteomes" id="UP000000245"/>
    </source>
</evidence>
<accession>A5FZT9</accession>
<evidence type="ECO:0000256" key="2">
    <source>
        <dbReference type="ARBA" id="ARBA00022723"/>
    </source>
</evidence>
<dbReference type="RefSeq" id="WP_012039714.1">
    <property type="nucleotide sequence ID" value="NC_009484.1"/>
</dbReference>
<dbReference type="Pfam" id="PF01432">
    <property type="entry name" value="Peptidase_M3"/>
    <property type="match status" value="2"/>
</dbReference>
<dbReference type="KEGG" id="acr:Acry_1920"/>
<dbReference type="GO" id="GO:0004222">
    <property type="term" value="F:metalloendopeptidase activity"/>
    <property type="evidence" value="ECO:0007669"/>
    <property type="project" value="InterPro"/>
</dbReference>
<keyword evidence="5 6" id="KW-0482">Metalloprotease</keyword>
<evidence type="ECO:0000256" key="6">
    <source>
        <dbReference type="RuleBase" id="RU003435"/>
    </source>
</evidence>
<dbReference type="InterPro" id="IPR001567">
    <property type="entry name" value="Pept_M3A_M3B_dom"/>
</dbReference>
<feature type="domain" description="Peptidase M3A/M3B catalytic" evidence="7">
    <location>
        <begin position="301"/>
        <end position="534"/>
    </location>
</feature>
<reference evidence="8 9" key="1">
    <citation type="submission" date="2007-05" db="EMBL/GenBank/DDBJ databases">
        <title>Complete sequence of chromosome of Acidiphilium cryptum JF-5.</title>
        <authorList>
            <consortium name="US DOE Joint Genome Institute"/>
            <person name="Copeland A."/>
            <person name="Lucas S."/>
            <person name="Lapidus A."/>
            <person name="Barry K."/>
            <person name="Detter J.C."/>
            <person name="Glavina del Rio T."/>
            <person name="Hammon N."/>
            <person name="Israni S."/>
            <person name="Dalin E."/>
            <person name="Tice H."/>
            <person name="Pitluck S."/>
            <person name="Sims D."/>
            <person name="Brettin T."/>
            <person name="Bruce D."/>
            <person name="Han C."/>
            <person name="Schmutz J."/>
            <person name="Larimer F."/>
            <person name="Land M."/>
            <person name="Hauser L."/>
            <person name="Kyrpides N."/>
            <person name="Kim E."/>
            <person name="Magnuson T."/>
            <person name="Richardson P."/>
        </authorList>
    </citation>
    <scope>NUCLEOTIDE SEQUENCE [LARGE SCALE GENOMIC DNA]</scope>
    <source>
        <strain evidence="8 9">JF-5</strain>
    </source>
</reference>
<dbReference type="InterPro" id="IPR011976">
    <property type="entry name" value="Pept_M3B_oligopep-rel"/>
</dbReference>
<proteinExistence type="inferred from homology"/>
<dbReference type="SUPFAM" id="SSF55486">
    <property type="entry name" value="Metalloproteases ('zincins'), catalytic domain"/>
    <property type="match status" value="1"/>
</dbReference>
<evidence type="ECO:0000313" key="8">
    <source>
        <dbReference type="EMBL" id="ABQ31121.1"/>
    </source>
</evidence>
<comment type="similarity">
    <text evidence="6">Belongs to the peptidase M3 family.</text>
</comment>
<evidence type="ECO:0000256" key="5">
    <source>
        <dbReference type="ARBA" id="ARBA00023049"/>
    </source>
</evidence>
<keyword evidence="1 6" id="KW-0645">Protease</keyword>
<name>A5FZT9_ACICJ</name>
<gene>
    <name evidence="8" type="ordered locus">Acry_1920</name>
</gene>
<dbReference type="EMBL" id="CP000697">
    <property type="protein sequence ID" value="ABQ31121.1"/>
    <property type="molecule type" value="Genomic_DNA"/>
</dbReference>
<evidence type="ECO:0000256" key="4">
    <source>
        <dbReference type="ARBA" id="ARBA00022833"/>
    </source>
</evidence>
<dbReference type="PANTHER" id="PTHR11804">
    <property type="entry name" value="PROTEASE M3 THIMET OLIGOPEPTIDASE-RELATED"/>
    <property type="match status" value="1"/>
</dbReference>
<dbReference type="NCBIfam" id="TIGR02289">
    <property type="entry name" value="M3_not_pepF"/>
    <property type="match status" value="1"/>
</dbReference>
<keyword evidence="2 6" id="KW-0479">Metal-binding</keyword>
<dbReference type="CDD" id="cd09606">
    <property type="entry name" value="M3B_PepF"/>
    <property type="match status" value="1"/>
</dbReference>
<feature type="domain" description="Peptidase M3A/M3B catalytic" evidence="7">
    <location>
        <begin position="160"/>
        <end position="263"/>
    </location>
</feature>
<dbReference type="eggNOG" id="COG1164">
    <property type="taxonomic scope" value="Bacteria"/>
</dbReference>
<keyword evidence="9" id="KW-1185">Reference proteome</keyword>